<feature type="transmembrane region" description="Helical" evidence="2">
    <location>
        <begin position="267"/>
        <end position="286"/>
    </location>
</feature>
<dbReference type="GeneID" id="7451737"/>
<dbReference type="eggNOG" id="ENOG502S3K5">
    <property type="taxonomic scope" value="Eukaryota"/>
</dbReference>
<dbReference type="RefSeq" id="XP_002290095.1">
    <property type="nucleotide sequence ID" value="XM_002290059.1"/>
</dbReference>
<evidence type="ECO:0000256" key="1">
    <source>
        <dbReference type="SAM" id="MobiDB-lite"/>
    </source>
</evidence>
<dbReference type="AlphaFoldDB" id="B8C1Y8"/>
<dbReference type="PANTHER" id="PTHR32251:SF15">
    <property type="entry name" value="3-OXO-5-ALPHA-STEROID 4-DEHYDROGENASE (DUF1295)"/>
    <property type="match status" value="1"/>
</dbReference>
<gene>
    <name evidence="3" type="ORF">THAPSDRAFT_5098</name>
</gene>
<dbReference type="EMBL" id="CM000642">
    <property type="protein sequence ID" value="EED91847.1"/>
    <property type="molecule type" value="Genomic_DNA"/>
</dbReference>
<feature type="transmembrane region" description="Helical" evidence="2">
    <location>
        <begin position="314"/>
        <end position="334"/>
    </location>
</feature>
<evidence type="ECO:0000313" key="3">
    <source>
        <dbReference type="EMBL" id="EED91847.1"/>
    </source>
</evidence>
<accession>B8C1Y8</accession>
<dbReference type="HOGENOM" id="CLU_638595_0_0_1"/>
<dbReference type="Gene3D" id="1.20.120.1630">
    <property type="match status" value="1"/>
</dbReference>
<feature type="transmembrane region" description="Helical" evidence="2">
    <location>
        <begin position="80"/>
        <end position="104"/>
    </location>
</feature>
<dbReference type="Proteomes" id="UP000001449">
    <property type="component" value="Chromosome 5"/>
</dbReference>
<feature type="transmembrane region" description="Helical" evidence="2">
    <location>
        <begin position="220"/>
        <end position="247"/>
    </location>
</feature>
<dbReference type="InterPro" id="IPR010721">
    <property type="entry name" value="UstE-like"/>
</dbReference>
<organism evidence="3 4">
    <name type="scientific">Thalassiosira pseudonana</name>
    <name type="common">Marine diatom</name>
    <name type="synonym">Cyclotella nana</name>
    <dbReference type="NCBI Taxonomy" id="35128"/>
    <lineage>
        <taxon>Eukaryota</taxon>
        <taxon>Sar</taxon>
        <taxon>Stramenopiles</taxon>
        <taxon>Ochrophyta</taxon>
        <taxon>Bacillariophyta</taxon>
        <taxon>Coscinodiscophyceae</taxon>
        <taxon>Thalassiosirophycidae</taxon>
        <taxon>Thalassiosirales</taxon>
        <taxon>Thalassiosiraceae</taxon>
        <taxon>Thalassiosira</taxon>
    </lineage>
</organism>
<evidence type="ECO:0000313" key="4">
    <source>
        <dbReference type="Proteomes" id="UP000001449"/>
    </source>
</evidence>
<dbReference type="PaxDb" id="35128-Thaps5098"/>
<name>B8C1Y8_THAPS</name>
<feature type="region of interest" description="Disordered" evidence="1">
    <location>
        <begin position="403"/>
        <end position="430"/>
    </location>
</feature>
<keyword evidence="4" id="KW-1185">Reference proteome</keyword>
<reference evidence="3 4" key="2">
    <citation type="journal article" date="2008" name="Nature">
        <title>The Phaeodactylum genome reveals the evolutionary history of diatom genomes.</title>
        <authorList>
            <person name="Bowler C."/>
            <person name="Allen A.E."/>
            <person name="Badger J.H."/>
            <person name="Grimwood J."/>
            <person name="Jabbari K."/>
            <person name="Kuo A."/>
            <person name="Maheswari U."/>
            <person name="Martens C."/>
            <person name="Maumus F."/>
            <person name="Otillar R.P."/>
            <person name="Rayko E."/>
            <person name="Salamov A."/>
            <person name="Vandepoele K."/>
            <person name="Beszteri B."/>
            <person name="Gruber A."/>
            <person name="Heijde M."/>
            <person name="Katinka M."/>
            <person name="Mock T."/>
            <person name="Valentin K."/>
            <person name="Verret F."/>
            <person name="Berges J.A."/>
            <person name="Brownlee C."/>
            <person name="Cadoret J.P."/>
            <person name="Chiovitti A."/>
            <person name="Choi C.J."/>
            <person name="Coesel S."/>
            <person name="De Martino A."/>
            <person name="Detter J.C."/>
            <person name="Durkin C."/>
            <person name="Falciatore A."/>
            <person name="Fournet J."/>
            <person name="Haruta M."/>
            <person name="Huysman M.J."/>
            <person name="Jenkins B.D."/>
            <person name="Jiroutova K."/>
            <person name="Jorgensen R.E."/>
            <person name="Joubert Y."/>
            <person name="Kaplan A."/>
            <person name="Kroger N."/>
            <person name="Kroth P.G."/>
            <person name="La Roche J."/>
            <person name="Lindquist E."/>
            <person name="Lommer M."/>
            <person name="Martin-Jezequel V."/>
            <person name="Lopez P.J."/>
            <person name="Lucas S."/>
            <person name="Mangogna M."/>
            <person name="McGinnis K."/>
            <person name="Medlin L.K."/>
            <person name="Montsant A."/>
            <person name="Oudot-Le Secq M.P."/>
            <person name="Napoli C."/>
            <person name="Obornik M."/>
            <person name="Parker M.S."/>
            <person name="Petit J.L."/>
            <person name="Porcel B.M."/>
            <person name="Poulsen N."/>
            <person name="Robison M."/>
            <person name="Rychlewski L."/>
            <person name="Rynearson T.A."/>
            <person name="Schmutz J."/>
            <person name="Shapiro H."/>
            <person name="Siaut M."/>
            <person name="Stanley M."/>
            <person name="Sussman M.R."/>
            <person name="Taylor A.R."/>
            <person name="Vardi A."/>
            <person name="von Dassow P."/>
            <person name="Vyverman W."/>
            <person name="Willis A."/>
            <person name="Wyrwicz L.S."/>
            <person name="Rokhsar D.S."/>
            <person name="Weissenbach J."/>
            <person name="Armbrust E.V."/>
            <person name="Green B.R."/>
            <person name="Van de Peer Y."/>
            <person name="Grigoriev I.V."/>
        </authorList>
    </citation>
    <scope>NUCLEOTIDE SEQUENCE [LARGE SCALE GENOMIC DNA]</scope>
    <source>
        <strain evidence="3 4">CCMP1335</strain>
    </source>
</reference>
<dbReference type="InParanoid" id="B8C1Y8"/>
<keyword evidence="2" id="KW-1133">Transmembrane helix</keyword>
<reference evidence="3 4" key="1">
    <citation type="journal article" date="2004" name="Science">
        <title>The genome of the diatom Thalassiosira pseudonana: ecology, evolution, and metabolism.</title>
        <authorList>
            <person name="Armbrust E.V."/>
            <person name="Berges J.A."/>
            <person name="Bowler C."/>
            <person name="Green B.R."/>
            <person name="Martinez D."/>
            <person name="Putnam N.H."/>
            <person name="Zhou S."/>
            <person name="Allen A.E."/>
            <person name="Apt K.E."/>
            <person name="Bechner M."/>
            <person name="Brzezinski M.A."/>
            <person name="Chaal B.K."/>
            <person name="Chiovitti A."/>
            <person name="Davis A.K."/>
            <person name="Demarest M.S."/>
            <person name="Detter J.C."/>
            <person name="Glavina T."/>
            <person name="Goodstein D."/>
            <person name="Hadi M.Z."/>
            <person name="Hellsten U."/>
            <person name="Hildebrand M."/>
            <person name="Jenkins B.D."/>
            <person name="Jurka J."/>
            <person name="Kapitonov V.V."/>
            <person name="Kroger N."/>
            <person name="Lau W.W."/>
            <person name="Lane T.W."/>
            <person name="Larimer F.W."/>
            <person name="Lippmeier J.C."/>
            <person name="Lucas S."/>
            <person name="Medina M."/>
            <person name="Montsant A."/>
            <person name="Obornik M."/>
            <person name="Parker M.S."/>
            <person name="Palenik B."/>
            <person name="Pazour G.J."/>
            <person name="Richardson P.M."/>
            <person name="Rynearson T.A."/>
            <person name="Saito M.A."/>
            <person name="Schwartz D.C."/>
            <person name="Thamatrakoln K."/>
            <person name="Valentin K."/>
            <person name="Vardi A."/>
            <person name="Wilkerson F.P."/>
            <person name="Rokhsar D.S."/>
        </authorList>
    </citation>
    <scope>NUCLEOTIDE SEQUENCE [LARGE SCALE GENOMIC DNA]</scope>
    <source>
        <strain evidence="3 4">CCMP1335</strain>
    </source>
</reference>
<keyword evidence="2" id="KW-0812">Transmembrane</keyword>
<dbReference type="Pfam" id="PF06966">
    <property type="entry name" value="DUF1295"/>
    <property type="match status" value="1"/>
</dbReference>
<dbReference type="PROSITE" id="PS50244">
    <property type="entry name" value="S5A_REDUCTASE"/>
    <property type="match status" value="1"/>
</dbReference>
<feature type="transmembrane region" description="Helical" evidence="2">
    <location>
        <begin position="354"/>
        <end position="375"/>
    </location>
</feature>
<proteinExistence type="predicted"/>
<evidence type="ECO:0000256" key="2">
    <source>
        <dbReference type="SAM" id="Phobius"/>
    </source>
</evidence>
<dbReference type="GO" id="GO:0016020">
    <property type="term" value="C:membrane"/>
    <property type="evidence" value="ECO:0000318"/>
    <property type="project" value="GO_Central"/>
</dbReference>
<feature type="compositionally biased region" description="Acidic residues" evidence="1">
    <location>
        <begin position="411"/>
        <end position="423"/>
    </location>
</feature>
<sequence length="430" mass="46220">MNALTGRLHGLRVESPLVPAHRCQAQRNNNLELSDVSPRNESKKQKLVGSVALGLFAISSNAAVAFAAKKTATSAAASSVSSLVLPTTSTLVMACLLPTLLGYYKSEYGVSYGYGTAMAVSSSLVLSSVATASGSPLLPLGTTLKPATLLPAIQAILQNVKSLLPISLPAFHASSLLFYGTRLDLFLFYRELCLPRFRAMRERIEERAKKQGSRLKRTPFLVSCAFLYFCMICPLLVTARLCGGLNMTDGLKMGFGGGLVPVLEQSLRVSVLMTLSGFLLGAIGDVNKSIGKAIQGEDSLVTGGIFRFFRHPNYTGEVIGWCSSCCAAFLAVFWKAAKTGEGGLALLRTMAPYLSLSVMGAIGISFVLGTATAGLEYRQHEKYGDMEEYKQWVKKSWVGFKMGQQRKEPSEDTADGDDEGSVDSEEKAEL</sequence>
<feature type="transmembrane region" description="Helical" evidence="2">
    <location>
        <begin position="47"/>
        <end position="68"/>
    </location>
</feature>
<dbReference type="PANTHER" id="PTHR32251">
    <property type="entry name" value="3-OXO-5-ALPHA-STEROID 4-DEHYDROGENASE"/>
    <property type="match status" value="1"/>
</dbReference>
<protein>
    <submittedName>
        <fullName evidence="3">Uncharacterized protein</fullName>
    </submittedName>
</protein>
<keyword evidence="2" id="KW-0472">Membrane</keyword>
<dbReference type="KEGG" id="tps:THAPSDRAFT_5098"/>